<name>A0A2T3FWY1_9FIRM</name>
<dbReference type="Proteomes" id="UP001198439">
    <property type="component" value="Unassembled WGS sequence"/>
</dbReference>
<gene>
    <name evidence="2" type="ORF">C7U55_08815</name>
    <name evidence="1" type="ORF">LJD69_05870</name>
</gene>
<comment type="caution">
    <text evidence="2">The sequence shown here is derived from an EMBL/GenBank/DDBJ whole genome shotgun (WGS) entry which is preliminary data.</text>
</comment>
<keyword evidence="3" id="KW-1185">Reference proteome</keyword>
<dbReference type="RefSeq" id="WP_106988254.1">
    <property type="nucleotide sequence ID" value="NZ_DAWBWI010000160.1"/>
</dbReference>
<protein>
    <recommendedName>
        <fullName evidence="4">FAD assembly factor SdhE</fullName>
    </recommendedName>
</protein>
<evidence type="ECO:0008006" key="4">
    <source>
        <dbReference type="Google" id="ProtNLM"/>
    </source>
</evidence>
<dbReference type="GeneID" id="77471189"/>
<dbReference type="Proteomes" id="UP000241201">
    <property type="component" value="Unassembled WGS sequence"/>
</dbReference>
<proteinExistence type="predicted"/>
<reference evidence="2" key="2">
    <citation type="journal article" date="2019" name="Int. J. Syst. Evol. Microbiol.">
        <title>Faecalibacillus intestinalis gen. nov., sp. nov. and Faecalibacillus faecis sp. nov., isolated from human faeces.</title>
        <authorList>
            <person name="Seo B."/>
            <person name="Jeon K."/>
            <person name="Baek I."/>
            <person name="Lee Y.M."/>
            <person name="Baek K."/>
            <person name="Ko G."/>
        </authorList>
    </citation>
    <scope>NUCLEOTIDE SEQUENCE</scope>
    <source>
        <strain evidence="2">SNUG30370</strain>
    </source>
</reference>
<reference evidence="1" key="3">
    <citation type="submission" date="2021-10" db="EMBL/GenBank/DDBJ databases">
        <title>Collection of gut derived symbiotic bacterial strains cultured from healthy donors.</title>
        <authorList>
            <person name="Lin H."/>
            <person name="Littmann E."/>
            <person name="Kohout C."/>
            <person name="Pamer E.G."/>
        </authorList>
    </citation>
    <scope>NUCLEOTIDE SEQUENCE</scope>
    <source>
        <strain evidence="1">DFI.4.48</strain>
    </source>
</reference>
<dbReference type="EMBL" id="PYLP01000011">
    <property type="protein sequence ID" value="PST39762.1"/>
    <property type="molecule type" value="Genomic_DNA"/>
</dbReference>
<evidence type="ECO:0000313" key="3">
    <source>
        <dbReference type="Proteomes" id="UP000241201"/>
    </source>
</evidence>
<organism evidence="2 3">
    <name type="scientific">Faecalibacillus faecis</name>
    <dbReference type="NCBI Taxonomy" id="1982628"/>
    <lineage>
        <taxon>Bacteria</taxon>
        <taxon>Bacillati</taxon>
        <taxon>Bacillota</taxon>
        <taxon>Erysipelotrichia</taxon>
        <taxon>Erysipelotrichales</taxon>
        <taxon>Coprobacillaceae</taxon>
        <taxon>Faecalibacillus</taxon>
    </lineage>
</organism>
<evidence type="ECO:0000313" key="1">
    <source>
        <dbReference type="EMBL" id="MCB8610116.1"/>
    </source>
</evidence>
<reference evidence="3" key="1">
    <citation type="submission" date="2018-03" db="EMBL/GenBank/DDBJ databases">
        <title>Lachnoclostridium SNUG30370 gen.nov., sp.nov., isolated from human faeces.</title>
        <authorList>
            <person name="Seo B."/>
            <person name="Jeon K."/>
            <person name="Ko G."/>
        </authorList>
    </citation>
    <scope>NUCLEOTIDE SEQUENCE [LARGE SCALE GENOMIC DNA]</scope>
    <source>
        <strain evidence="3">SNUG30370</strain>
    </source>
</reference>
<accession>A0A2T3FWY1</accession>
<evidence type="ECO:0000313" key="2">
    <source>
        <dbReference type="EMBL" id="PST39762.1"/>
    </source>
</evidence>
<dbReference type="AlphaFoldDB" id="A0A2T3FWY1"/>
<sequence length="68" mass="8072">MNQENTSFEKQKKLIARRNALKLFFVRFPDEDPIFLENLSTKQYEELFDLLLLGKNLEEIKKAILDIA</sequence>
<dbReference type="EMBL" id="JAJDKZ010000012">
    <property type="protein sequence ID" value="MCB8610116.1"/>
    <property type="molecule type" value="Genomic_DNA"/>
</dbReference>